<dbReference type="AlphaFoldDB" id="A0A8I2YP56"/>
<proteinExistence type="predicted"/>
<dbReference type="EMBL" id="JAGFBS010000014">
    <property type="protein sequence ID" value="KAG6375599.1"/>
    <property type="molecule type" value="Genomic_DNA"/>
</dbReference>
<gene>
    <name evidence="1" type="ORF">JVT61DRAFT_3164</name>
</gene>
<accession>A0A8I2YP56</accession>
<protein>
    <submittedName>
        <fullName evidence="1">Uncharacterized protein</fullName>
    </submittedName>
</protein>
<sequence>MFSVTEFIRAPASDADSNLYVYRATTAALGDVEIRTADDLSGIEHCLFIHPWISPLLDQDFSRRPAGLDDTTRALRLVARLRQPFCPLLLRPLSRVQYKRVATDCLVMARVREEISLTELMDGIGTVDIQ</sequence>
<organism evidence="1 2">
    <name type="scientific">Boletus reticuloceps</name>
    <dbReference type="NCBI Taxonomy" id="495285"/>
    <lineage>
        <taxon>Eukaryota</taxon>
        <taxon>Fungi</taxon>
        <taxon>Dikarya</taxon>
        <taxon>Basidiomycota</taxon>
        <taxon>Agaricomycotina</taxon>
        <taxon>Agaricomycetes</taxon>
        <taxon>Agaricomycetidae</taxon>
        <taxon>Boletales</taxon>
        <taxon>Boletineae</taxon>
        <taxon>Boletaceae</taxon>
        <taxon>Boletoideae</taxon>
        <taxon>Boletus</taxon>
    </lineage>
</organism>
<keyword evidence="2" id="KW-1185">Reference proteome</keyword>
<evidence type="ECO:0000313" key="2">
    <source>
        <dbReference type="Proteomes" id="UP000683000"/>
    </source>
</evidence>
<reference evidence="1" key="1">
    <citation type="submission" date="2021-03" db="EMBL/GenBank/DDBJ databases">
        <title>Evolutionary innovations through gain and loss of genes in the ectomycorrhizal Boletales.</title>
        <authorList>
            <person name="Wu G."/>
            <person name="Miyauchi S."/>
            <person name="Morin E."/>
            <person name="Yang Z.-L."/>
            <person name="Xu J."/>
            <person name="Martin F.M."/>
        </authorList>
    </citation>
    <scope>NUCLEOTIDE SEQUENCE</scope>
    <source>
        <strain evidence="1">BR01</strain>
    </source>
</reference>
<dbReference type="OrthoDB" id="2679089at2759"/>
<evidence type="ECO:0000313" key="1">
    <source>
        <dbReference type="EMBL" id="KAG6375599.1"/>
    </source>
</evidence>
<name>A0A8I2YP56_9AGAM</name>
<dbReference type="Proteomes" id="UP000683000">
    <property type="component" value="Unassembled WGS sequence"/>
</dbReference>
<comment type="caution">
    <text evidence="1">The sequence shown here is derived from an EMBL/GenBank/DDBJ whole genome shotgun (WGS) entry which is preliminary data.</text>
</comment>